<evidence type="ECO:0000313" key="2">
    <source>
        <dbReference type="Proteomes" id="UP001066276"/>
    </source>
</evidence>
<proteinExistence type="predicted"/>
<gene>
    <name evidence="1" type="ORF">NDU88_002225</name>
</gene>
<organism evidence="1 2">
    <name type="scientific">Pleurodeles waltl</name>
    <name type="common">Iberian ribbed newt</name>
    <dbReference type="NCBI Taxonomy" id="8319"/>
    <lineage>
        <taxon>Eukaryota</taxon>
        <taxon>Metazoa</taxon>
        <taxon>Chordata</taxon>
        <taxon>Craniata</taxon>
        <taxon>Vertebrata</taxon>
        <taxon>Euteleostomi</taxon>
        <taxon>Amphibia</taxon>
        <taxon>Batrachia</taxon>
        <taxon>Caudata</taxon>
        <taxon>Salamandroidea</taxon>
        <taxon>Salamandridae</taxon>
        <taxon>Pleurodelinae</taxon>
        <taxon>Pleurodeles</taxon>
    </lineage>
</organism>
<name>A0AAV7S9Q0_PLEWA</name>
<keyword evidence="2" id="KW-1185">Reference proteome</keyword>
<protein>
    <submittedName>
        <fullName evidence="1">Uncharacterized protein</fullName>
    </submittedName>
</protein>
<dbReference type="Proteomes" id="UP001066276">
    <property type="component" value="Chromosome 4_2"/>
</dbReference>
<accession>A0AAV7S9Q0</accession>
<dbReference type="AlphaFoldDB" id="A0AAV7S9Q0"/>
<sequence>MVPSVIPIPHQSSAPSLFPHQPHSPLFTAEGTNSKQVGVLSKLVAAQLGKPGHRCIQSVGTCSWQIKLVLNYGNAVPGQVQLMGVAVLDGVPVGGGNDLDPRLQAVMVNGKKSMGYRLGELCNVVKLNKMRA</sequence>
<dbReference type="EMBL" id="JANPWB010000008">
    <property type="protein sequence ID" value="KAJ1161744.1"/>
    <property type="molecule type" value="Genomic_DNA"/>
</dbReference>
<comment type="caution">
    <text evidence="1">The sequence shown here is derived from an EMBL/GenBank/DDBJ whole genome shotgun (WGS) entry which is preliminary data.</text>
</comment>
<evidence type="ECO:0000313" key="1">
    <source>
        <dbReference type="EMBL" id="KAJ1161744.1"/>
    </source>
</evidence>
<reference evidence="1" key="1">
    <citation type="journal article" date="2022" name="bioRxiv">
        <title>Sequencing and chromosome-scale assembly of the giantPleurodeles waltlgenome.</title>
        <authorList>
            <person name="Brown T."/>
            <person name="Elewa A."/>
            <person name="Iarovenko S."/>
            <person name="Subramanian E."/>
            <person name="Araus A.J."/>
            <person name="Petzold A."/>
            <person name="Susuki M."/>
            <person name="Suzuki K.-i.T."/>
            <person name="Hayashi T."/>
            <person name="Toyoda A."/>
            <person name="Oliveira C."/>
            <person name="Osipova E."/>
            <person name="Leigh N.D."/>
            <person name="Simon A."/>
            <person name="Yun M.H."/>
        </authorList>
    </citation>
    <scope>NUCLEOTIDE SEQUENCE</scope>
    <source>
        <strain evidence="1">20211129_DDA</strain>
        <tissue evidence="1">Liver</tissue>
    </source>
</reference>